<keyword evidence="3" id="KW-1185">Reference proteome</keyword>
<proteinExistence type="predicted"/>
<dbReference type="AlphaFoldDB" id="A0A9J6BWL6"/>
<protein>
    <submittedName>
        <fullName evidence="2">Uncharacterized protein</fullName>
    </submittedName>
</protein>
<dbReference type="Proteomes" id="UP001107558">
    <property type="component" value="Chromosome 2"/>
</dbReference>
<evidence type="ECO:0000256" key="1">
    <source>
        <dbReference type="SAM" id="MobiDB-lite"/>
    </source>
</evidence>
<feature type="region of interest" description="Disordered" evidence="1">
    <location>
        <begin position="348"/>
        <end position="369"/>
    </location>
</feature>
<gene>
    <name evidence="2" type="ORF">PVAND_004266</name>
</gene>
<comment type="caution">
    <text evidence="2">The sequence shown here is derived from an EMBL/GenBank/DDBJ whole genome shotgun (WGS) entry which is preliminary data.</text>
</comment>
<evidence type="ECO:0000313" key="3">
    <source>
        <dbReference type="Proteomes" id="UP001107558"/>
    </source>
</evidence>
<reference evidence="2" key="1">
    <citation type="submission" date="2021-03" db="EMBL/GenBank/DDBJ databases">
        <title>Chromosome level genome of the anhydrobiotic midge Polypedilum vanderplanki.</title>
        <authorList>
            <person name="Yoshida Y."/>
            <person name="Kikawada T."/>
            <person name="Gusev O."/>
        </authorList>
    </citation>
    <scope>NUCLEOTIDE SEQUENCE</scope>
    <source>
        <strain evidence="2">NIAS01</strain>
        <tissue evidence="2">Whole body or cell culture</tissue>
    </source>
</reference>
<evidence type="ECO:0000313" key="2">
    <source>
        <dbReference type="EMBL" id="KAG5674287.1"/>
    </source>
</evidence>
<accession>A0A9J6BWL6</accession>
<dbReference type="EMBL" id="JADBJN010000002">
    <property type="protein sequence ID" value="KAG5674287.1"/>
    <property type="molecule type" value="Genomic_DNA"/>
</dbReference>
<name>A0A9J6BWL6_POLVA</name>
<sequence>MNDVIDLHFNEDDIPLSDDSNKIMKGELSGVIVKTWTSGQGGKYNLNSLLNHFKDNGLKIFGVIKSISQSNTFFIESVPCDAFKKYFLDLFEARQSNVRVKNNKRGFVLNFCHGKFKIITAGQNYNLMVIKDAKIIWTTNDSVVTTYGSSDTISLLIHLIRSHLMCSELMKNITDILMKILQELNADFTDLVKCIHVRNFGKKKFGGLIIIENNKKIFDALKYKFVAIKECSIIPVVVNNSVIPKALMKADDLSYKSSSYIFSNDFLRNSKVDTNHLSKFNDNATFELMNSGIFNINKVNTINIYHYHPSNSSIKKRSIFERLGGFAESEDNVDSSIPLNDLVERKGSIRVNENSGSSNKKNESESYPYTKKRKLKSVVIKVAQLSE</sequence>
<organism evidence="2 3">
    <name type="scientific">Polypedilum vanderplanki</name>
    <name type="common">Sleeping chironomid midge</name>
    <dbReference type="NCBI Taxonomy" id="319348"/>
    <lineage>
        <taxon>Eukaryota</taxon>
        <taxon>Metazoa</taxon>
        <taxon>Ecdysozoa</taxon>
        <taxon>Arthropoda</taxon>
        <taxon>Hexapoda</taxon>
        <taxon>Insecta</taxon>
        <taxon>Pterygota</taxon>
        <taxon>Neoptera</taxon>
        <taxon>Endopterygota</taxon>
        <taxon>Diptera</taxon>
        <taxon>Nematocera</taxon>
        <taxon>Chironomoidea</taxon>
        <taxon>Chironomidae</taxon>
        <taxon>Chironominae</taxon>
        <taxon>Polypedilum</taxon>
        <taxon>Polypedilum</taxon>
    </lineage>
</organism>